<protein>
    <submittedName>
        <fullName evidence="1">MFS transporter</fullName>
    </submittedName>
</protein>
<name>A0ACC7P3J8_9BACL</name>
<keyword evidence="2" id="KW-1185">Reference proteome</keyword>
<accession>A0ACC7P3J8</accession>
<evidence type="ECO:0000313" key="1">
    <source>
        <dbReference type="EMBL" id="MFM9331639.1"/>
    </source>
</evidence>
<evidence type="ECO:0000313" key="2">
    <source>
        <dbReference type="Proteomes" id="UP001631969"/>
    </source>
</evidence>
<proteinExistence type="predicted"/>
<dbReference type="EMBL" id="JBJURJ010000020">
    <property type="protein sequence ID" value="MFM9331639.1"/>
    <property type="molecule type" value="Genomic_DNA"/>
</dbReference>
<sequence>MKQQHNRPAASSNAEKLLKVLAFTLVFSVMNASIFNVVLPVIGKEFKLNPSDLSWVSTGYMIVYAIGSVTYGKLADRYRLKDLLSFGLVLFALGSLVGVAAVDYWMIILARVLQAAGASVIPATGMIIPVRYFPPEERGRALGTSAIGLALGSALGPIVSGFVTGFASWRFLFLVSVLPLMTLPFYLKYLDDEKGAPRPIDFIGGALLAGTVSLLLLSITRGSLPFLIAGLGLGVLLAWRLLSTPEPFVNPAMFRNRSYTAGIIVAFLANAMSFGMPFITPQFLSRLNGLTPLEIGLVLFPAALVTAFMGRKGGRLADTRGNPTLVLTASVLLLCCFLLLSVFVGLSPYWIMLMLIFGNVGQSFMGIAMSNTVSRTLKREETGVGMGLFSMMNFISGAAATGLIGRLLDSGSVSFRLNPLLVLREGALYSNIFLSLGAGTVLVALLYLSGFGKSKRSSEAGLKTGN</sequence>
<gene>
    <name evidence="1" type="ORF">ACI1P1_25395</name>
</gene>
<dbReference type="Proteomes" id="UP001631969">
    <property type="component" value="Unassembled WGS sequence"/>
</dbReference>
<organism evidence="1 2">
    <name type="scientific">Paenibacillus mesotrionivorans</name>
    <dbReference type="NCBI Taxonomy" id="3160968"/>
    <lineage>
        <taxon>Bacteria</taxon>
        <taxon>Bacillati</taxon>
        <taxon>Bacillota</taxon>
        <taxon>Bacilli</taxon>
        <taxon>Bacillales</taxon>
        <taxon>Paenibacillaceae</taxon>
        <taxon>Paenibacillus</taxon>
    </lineage>
</organism>
<comment type="caution">
    <text evidence="1">The sequence shown here is derived from an EMBL/GenBank/DDBJ whole genome shotgun (WGS) entry which is preliminary data.</text>
</comment>
<reference evidence="1" key="1">
    <citation type="submission" date="2024-12" db="EMBL/GenBank/DDBJ databases">
        <authorList>
            <person name="Wu N."/>
        </authorList>
    </citation>
    <scope>NUCLEOTIDE SEQUENCE</scope>
    <source>
        <strain evidence="1">P15</strain>
    </source>
</reference>